<dbReference type="InterPro" id="IPR010065">
    <property type="entry name" value="AA_ABC_transptr_permease_3TM"/>
</dbReference>
<feature type="transmembrane region" description="Helical" evidence="8">
    <location>
        <begin position="87"/>
        <end position="107"/>
    </location>
</feature>
<feature type="transmembrane region" description="Helical" evidence="8">
    <location>
        <begin position="50"/>
        <end position="75"/>
    </location>
</feature>
<evidence type="ECO:0000256" key="3">
    <source>
        <dbReference type="ARBA" id="ARBA00022475"/>
    </source>
</evidence>
<dbReference type="PROSITE" id="PS50928">
    <property type="entry name" value="ABC_TM1"/>
    <property type="match status" value="1"/>
</dbReference>
<dbReference type="InterPro" id="IPR035906">
    <property type="entry name" value="MetI-like_sf"/>
</dbReference>
<feature type="domain" description="ABC transmembrane type-1" evidence="9">
    <location>
        <begin position="19"/>
        <end position="217"/>
    </location>
</feature>
<feature type="transmembrane region" description="Helical" evidence="8">
    <location>
        <begin position="162"/>
        <end position="183"/>
    </location>
</feature>
<dbReference type="GO" id="GO:0022857">
    <property type="term" value="F:transmembrane transporter activity"/>
    <property type="evidence" value="ECO:0007669"/>
    <property type="project" value="InterPro"/>
</dbReference>
<gene>
    <name evidence="10" type="ORF">METZ01_LOCUS103172</name>
</gene>
<dbReference type="Gene3D" id="1.10.3720.10">
    <property type="entry name" value="MetI-like"/>
    <property type="match status" value="1"/>
</dbReference>
<comment type="subcellular location">
    <subcellularLocation>
        <location evidence="1">Cell membrane</location>
        <topology evidence="1">Multi-pass membrane protein</topology>
    </subcellularLocation>
</comment>
<keyword evidence="5 8" id="KW-0812">Transmembrane</keyword>
<evidence type="ECO:0000259" key="9">
    <source>
        <dbReference type="PROSITE" id="PS50928"/>
    </source>
</evidence>
<keyword evidence="3" id="KW-1003">Cell membrane</keyword>
<dbReference type="NCBIfam" id="TIGR01726">
    <property type="entry name" value="HEQRo_perm_3TM"/>
    <property type="match status" value="1"/>
</dbReference>
<dbReference type="Pfam" id="PF00528">
    <property type="entry name" value="BPD_transp_1"/>
    <property type="match status" value="1"/>
</dbReference>
<dbReference type="SUPFAM" id="SSF161098">
    <property type="entry name" value="MetI-like"/>
    <property type="match status" value="1"/>
</dbReference>
<dbReference type="GO" id="GO:0006865">
    <property type="term" value="P:amino acid transport"/>
    <property type="evidence" value="ECO:0007669"/>
    <property type="project" value="TreeGrafter"/>
</dbReference>
<evidence type="ECO:0000256" key="2">
    <source>
        <dbReference type="ARBA" id="ARBA00022448"/>
    </source>
</evidence>
<name>A0A381WE51_9ZZZZ</name>
<keyword evidence="2" id="KW-0813">Transport</keyword>
<proteinExistence type="predicted"/>
<dbReference type="GO" id="GO:0043190">
    <property type="term" value="C:ATP-binding cassette (ABC) transporter complex"/>
    <property type="evidence" value="ECO:0007669"/>
    <property type="project" value="InterPro"/>
</dbReference>
<evidence type="ECO:0000256" key="1">
    <source>
        <dbReference type="ARBA" id="ARBA00004651"/>
    </source>
</evidence>
<dbReference type="InterPro" id="IPR043429">
    <property type="entry name" value="ArtM/GltK/GlnP/TcyL/YhdX-like"/>
</dbReference>
<sequence length="227" mass="24666">MEFNVELAWNILPSLLKGAGITLALIPPTMVLGMIISIPITMARLSSNRVLAGAAWSFTTFFRGAPALILLYMVYNGLATLSIVRDTFLWTIFSSAYTCAVIGLTLNHAGFLTEVLRGAIQAVPKGLLEAGYSLGMNRTKVFITITMPVGLRLGLSAYKNEVILFTKGTAAVGAITVIDLLRVANETVSKSFDPLTPLVMAAALYWLIVQFILFCFNNAERKLAFHT</sequence>
<dbReference type="PANTHER" id="PTHR30614:SF10">
    <property type="entry name" value="ARGININE ABC TRANSPORTER PERMEASE PROTEIN ARTM"/>
    <property type="match status" value="1"/>
</dbReference>
<keyword evidence="6 8" id="KW-1133">Transmembrane helix</keyword>
<keyword evidence="7 8" id="KW-0472">Membrane</keyword>
<protein>
    <recommendedName>
        <fullName evidence="9">ABC transmembrane type-1 domain-containing protein</fullName>
    </recommendedName>
</protein>
<evidence type="ECO:0000256" key="6">
    <source>
        <dbReference type="ARBA" id="ARBA00022989"/>
    </source>
</evidence>
<accession>A0A381WE51</accession>
<feature type="transmembrane region" description="Helical" evidence="8">
    <location>
        <begin position="20"/>
        <end position="38"/>
    </location>
</feature>
<evidence type="ECO:0000256" key="5">
    <source>
        <dbReference type="ARBA" id="ARBA00022692"/>
    </source>
</evidence>
<evidence type="ECO:0000313" key="10">
    <source>
        <dbReference type="EMBL" id="SVA50318.1"/>
    </source>
</evidence>
<evidence type="ECO:0000256" key="7">
    <source>
        <dbReference type="ARBA" id="ARBA00023136"/>
    </source>
</evidence>
<dbReference type="CDD" id="cd06261">
    <property type="entry name" value="TM_PBP2"/>
    <property type="match status" value="1"/>
</dbReference>
<dbReference type="AlphaFoldDB" id="A0A381WE51"/>
<evidence type="ECO:0000256" key="4">
    <source>
        <dbReference type="ARBA" id="ARBA00022519"/>
    </source>
</evidence>
<organism evidence="10">
    <name type="scientific">marine metagenome</name>
    <dbReference type="NCBI Taxonomy" id="408172"/>
    <lineage>
        <taxon>unclassified sequences</taxon>
        <taxon>metagenomes</taxon>
        <taxon>ecological metagenomes</taxon>
    </lineage>
</organism>
<evidence type="ECO:0000256" key="8">
    <source>
        <dbReference type="SAM" id="Phobius"/>
    </source>
</evidence>
<dbReference type="InterPro" id="IPR000515">
    <property type="entry name" value="MetI-like"/>
</dbReference>
<keyword evidence="4" id="KW-0997">Cell inner membrane</keyword>
<reference evidence="10" key="1">
    <citation type="submission" date="2018-05" db="EMBL/GenBank/DDBJ databases">
        <authorList>
            <person name="Lanie J.A."/>
            <person name="Ng W.-L."/>
            <person name="Kazmierczak K.M."/>
            <person name="Andrzejewski T.M."/>
            <person name="Davidsen T.M."/>
            <person name="Wayne K.J."/>
            <person name="Tettelin H."/>
            <person name="Glass J.I."/>
            <person name="Rusch D."/>
            <person name="Podicherti R."/>
            <person name="Tsui H.-C.T."/>
            <person name="Winkler M.E."/>
        </authorList>
    </citation>
    <scope>NUCLEOTIDE SEQUENCE</scope>
</reference>
<dbReference type="PANTHER" id="PTHR30614">
    <property type="entry name" value="MEMBRANE COMPONENT OF AMINO ACID ABC TRANSPORTER"/>
    <property type="match status" value="1"/>
</dbReference>
<feature type="transmembrane region" description="Helical" evidence="8">
    <location>
        <begin position="195"/>
        <end position="216"/>
    </location>
</feature>
<dbReference type="EMBL" id="UINC01011395">
    <property type="protein sequence ID" value="SVA50318.1"/>
    <property type="molecule type" value="Genomic_DNA"/>
</dbReference>